<organism evidence="3 4">
    <name type="scientific">Akkermansia biwaensis</name>
    <dbReference type="NCBI Taxonomy" id="2946555"/>
    <lineage>
        <taxon>Bacteria</taxon>
        <taxon>Pseudomonadati</taxon>
        <taxon>Verrucomicrobiota</taxon>
        <taxon>Verrucomicrobiia</taxon>
        <taxon>Verrucomicrobiales</taxon>
        <taxon>Akkermansiaceae</taxon>
        <taxon>Akkermansia</taxon>
    </lineage>
</organism>
<feature type="region of interest" description="Disordered" evidence="2">
    <location>
        <begin position="126"/>
        <end position="187"/>
    </location>
</feature>
<reference evidence="3" key="1">
    <citation type="submission" date="2022-06" db="EMBL/GenBank/DDBJ databases">
        <title>Akkermansia biwalacus sp. nov., an anaerobic mucin-degrading bacterium isolated from human intestine.</title>
        <authorList>
            <person name="Kobayashi Y."/>
            <person name="Inoue S."/>
            <person name="Kawahara T."/>
            <person name="Kohda N."/>
        </authorList>
    </citation>
    <scope>NUCLEOTIDE SEQUENCE</scope>
    <source>
        <strain evidence="3">WON2089</strain>
    </source>
</reference>
<evidence type="ECO:0000256" key="2">
    <source>
        <dbReference type="SAM" id="MobiDB-lite"/>
    </source>
</evidence>
<gene>
    <name evidence="3" type="ORF">Abiwalacus_06490</name>
</gene>
<proteinExistence type="predicted"/>
<evidence type="ECO:0000313" key="4">
    <source>
        <dbReference type="Proteomes" id="UP001062263"/>
    </source>
</evidence>
<evidence type="ECO:0000256" key="1">
    <source>
        <dbReference type="ARBA" id="ARBA00022729"/>
    </source>
</evidence>
<sequence length="2176" mass="228393">MLTVNDYKELKEKGGLLVQYPARQKKLWEGVTFYFENRTGRKVDAVLESADGHSGTGEAVHLVRISPSFPLKPGEEWHLRRELRSDELFNGKVAVSHIGQEYTFQDDNDAAVKLVHGVLANALVSGNSRPMMPVPSTGNHLHPSSPPPYHADAGKDGSRPSSGKDEEQDEEKQGDADGPEQEPLRQEVPACSAAGTWRNAAESLAAGADIVVPAGGAARPEEGYDGAVTMEGSGDIFLESSNVSDAGNKDKYYRMDINLAGGADSRVYLGFSNSTARTAFLQGRIAGTGTLVLENTSRARVSIFDLTGADMSGFSGTLETAAPRSKMDGNGNYNTPVQVQAAGDMHSTVVDLSLIRQGGTNPGDLDNWLTSGVGTPAYVVLKLEGDLSVAGLEGDTAGGSSRVTVGNGKTATLTVDNAEDHEFKGIIGGAGADGAYHAGTADRDSYTTGKVIEADGTGIINLVKKGTGTQTLYAAHLGSLDIQNGTLRIGEGGGITLKDGFSMSSGARLDIASGASLTLNGSARASELALMSIQSSGTITFGHELVMDMEGTLELDSSVQFSHGSMLTVNAPGPDAESGISRKLVSVTDGHALSLSEGVHKEIIRYAEGKDADGNRIYRDIDVYGGITLNVQGSDRWQMLLTGLDSSSLTGTFFDTDKFTYYVWQGNAAGSTEGNVWTDGSSGSSPWEGGLTFRNGDREVCFGMKDLSGKDINSFDVYIDGTVGISSMTVTVDKAANDGLGYRFHAVAEGGGIADAGADTPGRLRKEGQGMLTLATCNTFSGGTEILEGSILAAREGALGSGSIRMADGTQLYINYPFANELDSSYRNPTISNDIQIGASSKDSARIIIGYSPMSLAERDENSENNSGYQWDYLTSRHWRTLSLTGRLSGYGELTLMGYTSTTSNGADKWASMFHISDENLPEGEKSDFSGTVKLDNYILYSTAKFSANANANNDRLDVRKPGAVQLSIEDDALRNARVNLTRGHVVNASDNGTTFEGKERMDLYHILLVRSDSVLAGLQGDLIGKTQDTEYYGGAYSIAGEVDTLRVLTNSTSTLTLDVGEADELYFAGVFGTASAYGSTSSGKVTAAGKETLSLVKAGKGSQYIHTATVRHLTLQEGTLGFNNLKVNTSAVLHGGTTLKLGVTEGVASGGVVQDWGEGMGNMTINSGYALHIVTSASREVAAGDGVIQVPETAVVNGSVSISDSAYLYFDCDILPVEQAEYPLLSITGVEGIADSGRLNLDGDVLVRFSGYNFSGTSTIDKEYYLVTTENGIFVNGSLGGFQTRTISVGGGYFGIIKITEDSMNLVMTVTNTPTRTWYNGESGENDEAVAATDNVWFANTEAEGQGTDRDHWLEGLDKNLGVNGFYRDSYHVAFGGEGDGKTGAVEMDGGEEYNVVQIRGTVRPASIRVKDDVNYIFRAHAGGGMIADGPLPDDYGSSDWKTILTKDGKGTLLIETANTYSGGTEVNGGRIVMRDSSALGTGEIRMFDGTSLALDYASSGFVQQVASLNNLLTVAEDSRVTVTHTDRVVGAVISRVQGGAAANLFLQDSTDHANSVFRLDDGSGFSGTVSMGAAAGASGVVQASLAQNKWNHASFDLSLNGAKTTVLHLYPMDEGHEWSLAGVAGMDEESAITAEKSAGRDSSVTLHLSTQRQDRVYNGDMGFGRYVDMYDNGLMNDSGYISLIKTGTFSQTVGNARLAGLDIQEGIIRVAKTLFLTGELNVSENGNLVVGGGSSKNVYDYDLQVNDGGVLRLGSGFGSLSGTAYTENGVARVGNMILLNGGGTLGMLDADWSTTYEMVVDAGSADFVLDTTGYDPDTMTASGDSHVMTFNGEIKPGKTSGTISIRNDNAERNGRVVLGGANTWDGTFRVTDHAALELAHAEALNTKAGVVLQGADSRLDVKAGVVSYVSSVELKGIGASVNTLNSSSPADASVTVTARTGAGSSSVAGASFGSSGGYGIVRGGSSADRALFHGVNVDVRTGATLSHTEFSGSLLDVAAGQQAVITDMLIHAVDSGIRMGEFSSLTVSSAASSVAGLNISYADGNFSMTNASTWTTNALITGTGQASLDFSGGVNLLLTECSGNLIDQLTASRVSTINFVLCDRDLLGSASNADFSTVCVLYDTALKNAGFVLDNEGTWMNDGVVTLVRPVPEPASAALGLLGLGVLLLRRRRH</sequence>
<keyword evidence="4" id="KW-1185">Reference proteome</keyword>
<accession>A0ABN6QEW1</accession>
<feature type="compositionally biased region" description="Basic and acidic residues" evidence="2">
    <location>
        <begin position="152"/>
        <end position="175"/>
    </location>
</feature>
<dbReference type="Pfam" id="PF12951">
    <property type="entry name" value="PATR"/>
    <property type="match status" value="3"/>
</dbReference>
<dbReference type="SUPFAM" id="SSF51126">
    <property type="entry name" value="Pectin lyase-like"/>
    <property type="match status" value="1"/>
</dbReference>
<evidence type="ECO:0000313" key="3">
    <source>
        <dbReference type="EMBL" id="BDL43075.1"/>
    </source>
</evidence>
<dbReference type="EMBL" id="AP025943">
    <property type="protein sequence ID" value="BDL43075.1"/>
    <property type="molecule type" value="Genomic_DNA"/>
</dbReference>
<dbReference type="RefSeq" id="WP_215435673.1">
    <property type="nucleotide sequence ID" value="NZ_AP025943.1"/>
</dbReference>
<name>A0ABN6QEW1_9BACT</name>
<dbReference type="Proteomes" id="UP001062263">
    <property type="component" value="Chromosome"/>
</dbReference>
<protein>
    <recommendedName>
        <fullName evidence="5">Autotransporter domain-containing protein</fullName>
    </recommendedName>
</protein>
<dbReference type="InterPro" id="IPR011050">
    <property type="entry name" value="Pectin_lyase_fold/virulence"/>
</dbReference>
<dbReference type="InterPro" id="IPR013425">
    <property type="entry name" value="Autotrns_rpt"/>
</dbReference>
<evidence type="ECO:0008006" key="5">
    <source>
        <dbReference type="Google" id="ProtNLM"/>
    </source>
</evidence>
<dbReference type="NCBIfam" id="TIGR02601">
    <property type="entry name" value="autotrns_rpt"/>
    <property type="match status" value="1"/>
</dbReference>
<keyword evidence="1" id="KW-0732">Signal</keyword>